<gene>
    <name evidence="1" type="ORF">Pint_17718</name>
</gene>
<protein>
    <submittedName>
        <fullName evidence="1">Uncharacterized protein</fullName>
    </submittedName>
</protein>
<accession>A0ACC0Z0D1</accession>
<organism evidence="1 2">
    <name type="scientific">Pistacia integerrima</name>
    <dbReference type="NCBI Taxonomy" id="434235"/>
    <lineage>
        <taxon>Eukaryota</taxon>
        <taxon>Viridiplantae</taxon>
        <taxon>Streptophyta</taxon>
        <taxon>Embryophyta</taxon>
        <taxon>Tracheophyta</taxon>
        <taxon>Spermatophyta</taxon>
        <taxon>Magnoliopsida</taxon>
        <taxon>eudicotyledons</taxon>
        <taxon>Gunneridae</taxon>
        <taxon>Pentapetalae</taxon>
        <taxon>rosids</taxon>
        <taxon>malvids</taxon>
        <taxon>Sapindales</taxon>
        <taxon>Anacardiaceae</taxon>
        <taxon>Pistacia</taxon>
    </lineage>
</organism>
<name>A0ACC0Z0D1_9ROSI</name>
<reference evidence="2" key="1">
    <citation type="journal article" date="2023" name="G3 (Bethesda)">
        <title>Genome assembly and association tests identify interacting loci associated with vigor, precocity, and sex in interspecific pistachio rootstocks.</title>
        <authorList>
            <person name="Palmer W."/>
            <person name="Jacygrad E."/>
            <person name="Sagayaradj S."/>
            <person name="Cavanaugh K."/>
            <person name="Han R."/>
            <person name="Bertier L."/>
            <person name="Beede B."/>
            <person name="Kafkas S."/>
            <person name="Golino D."/>
            <person name="Preece J."/>
            <person name="Michelmore R."/>
        </authorList>
    </citation>
    <scope>NUCLEOTIDE SEQUENCE [LARGE SCALE GENOMIC DNA]</scope>
</reference>
<evidence type="ECO:0000313" key="2">
    <source>
        <dbReference type="Proteomes" id="UP001163603"/>
    </source>
</evidence>
<dbReference type="Proteomes" id="UP001163603">
    <property type="component" value="Chromosome 4"/>
</dbReference>
<comment type="caution">
    <text evidence="1">The sequence shown here is derived from an EMBL/GenBank/DDBJ whole genome shotgun (WGS) entry which is preliminary data.</text>
</comment>
<proteinExistence type="predicted"/>
<keyword evidence="2" id="KW-1185">Reference proteome</keyword>
<evidence type="ECO:0000313" key="1">
    <source>
        <dbReference type="EMBL" id="KAJ0043525.1"/>
    </source>
</evidence>
<sequence>MENSGKKVTKHVPDDLVYKIFQRLPGKSLLRLRCSSKMWCNNIDGISFANSHEALCTAGDVVSEEPQVLSVPLLLGSIVKKVHSLVYDGNENLMKRNEYPILEFLSNKQGRDYRISQVAYGLLCIEKVDHAQETFLCNPVRGEVLELPGPGLTNRESIGHTMWYGMGFDSTSDWYKVVRMYYVYEVCEFAAEVYTLGTDSWRRIATTPSCYLSLPGVSAYGDMHWRRHACSNESEEERRKMILTFDFKKEEFKWLSHPDFGCKPCEAFRLINLRGSLAVVSFPSNILIEIWVLKDYKSEHYWEREHKIIIDQLWVREPETGIIKCDNDLSLWKKHHRANNTFSAGVGAAGVGTLGHDGIFFDTNNDKEMFLLDLQTNRLWYKQKQFPLVEGCEGYNFHKDIFNYTGSVLSLRNFARNYGIFEESVEDMDSQKYSFLKTARHVYISPL</sequence>
<dbReference type="EMBL" id="CM047739">
    <property type="protein sequence ID" value="KAJ0043525.1"/>
    <property type="molecule type" value="Genomic_DNA"/>
</dbReference>